<organism evidence="2 3">
    <name type="scientific">Xenotaenia resolanae</name>
    <dbReference type="NCBI Taxonomy" id="208358"/>
    <lineage>
        <taxon>Eukaryota</taxon>
        <taxon>Metazoa</taxon>
        <taxon>Chordata</taxon>
        <taxon>Craniata</taxon>
        <taxon>Vertebrata</taxon>
        <taxon>Euteleostomi</taxon>
        <taxon>Actinopterygii</taxon>
        <taxon>Neopterygii</taxon>
        <taxon>Teleostei</taxon>
        <taxon>Neoteleostei</taxon>
        <taxon>Acanthomorphata</taxon>
        <taxon>Ovalentaria</taxon>
        <taxon>Atherinomorphae</taxon>
        <taxon>Cyprinodontiformes</taxon>
        <taxon>Goodeidae</taxon>
        <taxon>Xenotaenia</taxon>
    </lineage>
</organism>
<name>A0ABV0WCN8_9TELE</name>
<proteinExistence type="predicted"/>
<reference evidence="2 3" key="1">
    <citation type="submission" date="2021-06" db="EMBL/GenBank/DDBJ databases">
        <authorList>
            <person name="Palmer J.M."/>
        </authorList>
    </citation>
    <scope>NUCLEOTIDE SEQUENCE [LARGE SCALE GENOMIC DNA]</scope>
    <source>
        <strain evidence="2 3">XR_2019</strain>
        <tissue evidence="2">Muscle</tissue>
    </source>
</reference>
<dbReference type="PANTHER" id="PTHR24023">
    <property type="entry name" value="COLLAGEN ALPHA"/>
    <property type="match status" value="1"/>
</dbReference>
<gene>
    <name evidence="2" type="ORF">XENORESO_002866</name>
</gene>
<dbReference type="EMBL" id="JAHRIM010041561">
    <property type="protein sequence ID" value="MEQ2267210.1"/>
    <property type="molecule type" value="Genomic_DNA"/>
</dbReference>
<dbReference type="InterPro" id="IPR050149">
    <property type="entry name" value="Collagen_superfamily"/>
</dbReference>
<sequence>MDRVLSTSIDKGDKNVLIWFQGLDGPPGIKGEKGIVGFPGLRGDSGRPGPPGEKGVQGMKGTQGLPGLIGQEGLKGIVGDLGPKGLPQISDIILTGMDQSSMVTLSGFCDLTTSDIFH</sequence>
<feature type="region of interest" description="Disordered" evidence="1">
    <location>
        <begin position="40"/>
        <end position="65"/>
    </location>
</feature>
<keyword evidence="3" id="KW-1185">Reference proteome</keyword>
<dbReference type="Proteomes" id="UP001444071">
    <property type="component" value="Unassembled WGS sequence"/>
</dbReference>
<accession>A0ABV0WCN8</accession>
<evidence type="ECO:0000313" key="3">
    <source>
        <dbReference type="Proteomes" id="UP001444071"/>
    </source>
</evidence>
<dbReference type="PANTHER" id="PTHR24023:SF1090">
    <property type="entry name" value="ALPHA2(IV)-LIKE COLLAGEN"/>
    <property type="match status" value="1"/>
</dbReference>
<comment type="caution">
    <text evidence="2">The sequence shown here is derived from an EMBL/GenBank/DDBJ whole genome shotgun (WGS) entry which is preliminary data.</text>
</comment>
<evidence type="ECO:0000313" key="2">
    <source>
        <dbReference type="EMBL" id="MEQ2267210.1"/>
    </source>
</evidence>
<protein>
    <submittedName>
        <fullName evidence="2">Uncharacterized protein</fullName>
    </submittedName>
</protein>
<dbReference type="InterPro" id="IPR008160">
    <property type="entry name" value="Collagen"/>
</dbReference>
<dbReference type="Pfam" id="PF01391">
    <property type="entry name" value="Collagen"/>
    <property type="match status" value="1"/>
</dbReference>
<evidence type="ECO:0000256" key="1">
    <source>
        <dbReference type="SAM" id="MobiDB-lite"/>
    </source>
</evidence>